<evidence type="ECO:0000313" key="2">
    <source>
        <dbReference type="EMBL" id="PIC34268.1"/>
    </source>
</evidence>
<feature type="region of interest" description="Disordered" evidence="1">
    <location>
        <begin position="56"/>
        <end position="78"/>
    </location>
</feature>
<gene>
    <name evidence="2" type="primary">Cnig_chr_IV.g13974</name>
    <name evidence="2" type="ORF">B9Z55_013974</name>
</gene>
<dbReference type="EMBL" id="PDUG01000004">
    <property type="protein sequence ID" value="PIC34268.1"/>
    <property type="molecule type" value="Genomic_DNA"/>
</dbReference>
<comment type="caution">
    <text evidence="2">The sequence shown here is derived from an EMBL/GenBank/DDBJ whole genome shotgun (WGS) entry which is preliminary data.</text>
</comment>
<sequence length="78" mass="8922">MVDLQGNILSGQADSHKPTVENERACFKTYKSILLVLCNCMGTDKLIKKVHERPVGPIPSQTMEDVEEKRRWSWPKIP</sequence>
<organism evidence="2 3">
    <name type="scientific">Caenorhabditis nigoni</name>
    <dbReference type="NCBI Taxonomy" id="1611254"/>
    <lineage>
        <taxon>Eukaryota</taxon>
        <taxon>Metazoa</taxon>
        <taxon>Ecdysozoa</taxon>
        <taxon>Nematoda</taxon>
        <taxon>Chromadorea</taxon>
        <taxon>Rhabditida</taxon>
        <taxon>Rhabditina</taxon>
        <taxon>Rhabditomorpha</taxon>
        <taxon>Rhabditoidea</taxon>
        <taxon>Rhabditidae</taxon>
        <taxon>Peloderinae</taxon>
        <taxon>Caenorhabditis</taxon>
    </lineage>
</organism>
<name>A0A2G5U413_9PELO</name>
<evidence type="ECO:0000313" key="3">
    <source>
        <dbReference type="Proteomes" id="UP000230233"/>
    </source>
</evidence>
<proteinExistence type="predicted"/>
<dbReference type="Proteomes" id="UP000230233">
    <property type="component" value="Chromosome IV"/>
</dbReference>
<dbReference type="AlphaFoldDB" id="A0A2G5U413"/>
<keyword evidence="3" id="KW-1185">Reference proteome</keyword>
<evidence type="ECO:0000256" key="1">
    <source>
        <dbReference type="SAM" id="MobiDB-lite"/>
    </source>
</evidence>
<reference evidence="3" key="1">
    <citation type="submission" date="2017-10" db="EMBL/GenBank/DDBJ databases">
        <title>Rapid genome shrinkage in a self-fertile nematode reveals novel sperm competition proteins.</title>
        <authorList>
            <person name="Yin D."/>
            <person name="Schwarz E.M."/>
            <person name="Thomas C.G."/>
            <person name="Felde R.L."/>
            <person name="Korf I.F."/>
            <person name="Cutter A.D."/>
            <person name="Schartner C.M."/>
            <person name="Ralston E.J."/>
            <person name="Meyer B.J."/>
            <person name="Haag E.S."/>
        </authorList>
    </citation>
    <scope>NUCLEOTIDE SEQUENCE [LARGE SCALE GENOMIC DNA]</scope>
    <source>
        <strain evidence="3">JU1422</strain>
    </source>
</reference>
<protein>
    <submittedName>
        <fullName evidence="2">Uncharacterized protein</fullName>
    </submittedName>
</protein>
<accession>A0A2G5U413</accession>